<comment type="subcellular location">
    <subcellularLocation>
        <location evidence="6">Cell membrane</location>
        <topology evidence="6">Multi-pass membrane protein</topology>
    </subcellularLocation>
    <subcellularLocation>
        <location evidence="1">Membrane</location>
        <topology evidence="1">Multi-pass membrane protein</topology>
    </subcellularLocation>
</comment>
<evidence type="ECO:0000256" key="7">
    <source>
        <dbReference type="SAM" id="MobiDB-lite"/>
    </source>
</evidence>
<feature type="transmembrane region" description="Helical" evidence="6">
    <location>
        <begin position="56"/>
        <end position="76"/>
    </location>
</feature>
<dbReference type="PANTHER" id="PTHR12385:SF4">
    <property type="entry name" value="PROTEIN PNS1"/>
    <property type="match status" value="1"/>
</dbReference>
<gene>
    <name evidence="8" type="ORF">ACHAW5_006092</name>
</gene>
<proteinExistence type="inferred from homology"/>
<evidence type="ECO:0000256" key="3">
    <source>
        <dbReference type="ARBA" id="ARBA00022692"/>
    </source>
</evidence>
<dbReference type="Pfam" id="PF04515">
    <property type="entry name" value="Choline_transpo"/>
    <property type="match status" value="1"/>
</dbReference>
<feature type="transmembrane region" description="Helical" evidence="6">
    <location>
        <begin position="96"/>
        <end position="117"/>
    </location>
</feature>
<name>A0ABD3MSU5_9STRA</name>
<evidence type="ECO:0000256" key="4">
    <source>
        <dbReference type="ARBA" id="ARBA00022989"/>
    </source>
</evidence>
<feature type="compositionally biased region" description="Low complexity" evidence="7">
    <location>
        <begin position="30"/>
        <end position="39"/>
    </location>
</feature>
<keyword evidence="5 6" id="KW-0472">Membrane</keyword>
<evidence type="ECO:0000313" key="8">
    <source>
        <dbReference type="EMBL" id="KAL3765307.1"/>
    </source>
</evidence>
<evidence type="ECO:0000256" key="5">
    <source>
        <dbReference type="ARBA" id="ARBA00023136"/>
    </source>
</evidence>
<dbReference type="GO" id="GO:0022857">
    <property type="term" value="F:transmembrane transporter activity"/>
    <property type="evidence" value="ECO:0007669"/>
    <property type="project" value="UniProtKB-UniRule"/>
</dbReference>
<reference evidence="8 9" key="1">
    <citation type="submission" date="2024-10" db="EMBL/GenBank/DDBJ databases">
        <title>Updated reference genomes for cyclostephanoid diatoms.</title>
        <authorList>
            <person name="Roberts W.R."/>
            <person name="Alverson A.J."/>
        </authorList>
    </citation>
    <scope>NUCLEOTIDE SEQUENCE [LARGE SCALE GENOMIC DNA]</scope>
    <source>
        <strain evidence="8 9">AJA276-08</strain>
    </source>
</reference>
<comment type="similarity">
    <text evidence="2 6">Belongs to the CTL (choline transporter-like) family.</text>
</comment>
<protein>
    <recommendedName>
        <fullName evidence="6">Choline transporter-like protein</fullName>
    </recommendedName>
</protein>
<dbReference type="EMBL" id="JALLAZ020001753">
    <property type="protein sequence ID" value="KAL3765307.1"/>
    <property type="molecule type" value="Genomic_DNA"/>
</dbReference>
<feature type="transmembrane region" description="Helical" evidence="6">
    <location>
        <begin position="433"/>
        <end position="451"/>
    </location>
</feature>
<dbReference type="GO" id="GO:0005886">
    <property type="term" value="C:plasma membrane"/>
    <property type="evidence" value="ECO:0007669"/>
    <property type="project" value="UniProtKB-SubCell"/>
</dbReference>
<dbReference type="InterPro" id="IPR007603">
    <property type="entry name" value="Choline_transptr-like"/>
</dbReference>
<comment type="function">
    <text evidence="6">Choline transporter.</text>
</comment>
<dbReference type="PANTHER" id="PTHR12385">
    <property type="entry name" value="CHOLINE TRANSPORTER-LIKE (SLC FAMILY 44)"/>
    <property type="match status" value="1"/>
</dbReference>
<accession>A0ABD3MSU5</accession>
<evidence type="ECO:0000256" key="6">
    <source>
        <dbReference type="RuleBase" id="RU368066"/>
    </source>
</evidence>
<keyword evidence="9" id="KW-1185">Reference proteome</keyword>
<dbReference type="Proteomes" id="UP001530315">
    <property type="component" value="Unassembled WGS sequence"/>
</dbReference>
<feature type="region of interest" description="Disordered" evidence="7">
    <location>
        <begin position="23"/>
        <end position="48"/>
    </location>
</feature>
<organism evidence="8 9">
    <name type="scientific">Stephanodiscus triporus</name>
    <dbReference type="NCBI Taxonomy" id="2934178"/>
    <lineage>
        <taxon>Eukaryota</taxon>
        <taxon>Sar</taxon>
        <taxon>Stramenopiles</taxon>
        <taxon>Ochrophyta</taxon>
        <taxon>Bacillariophyta</taxon>
        <taxon>Coscinodiscophyceae</taxon>
        <taxon>Thalassiosirophycidae</taxon>
        <taxon>Stephanodiscales</taxon>
        <taxon>Stephanodiscaceae</taxon>
        <taxon>Stephanodiscus</taxon>
    </lineage>
</organism>
<evidence type="ECO:0000256" key="1">
    <source>
        <dbReference type="ARBA" id="ARBA00004141"/>
    </source>
</evidence>
<feature type="transmembrane region" description="Helical" evidence="6">
    <location>
        <begin position="192"/>
        <end position="215"/>
    </location>
</feature>
<feature type="transmembrane region" description="Helical" evidence="6">
    <location>
        <begin position="124"/>
        <end position="145"/>
    </location>
</feature>
<sequence>MGRGKNEGGETPVVVAGTAVASPYDHRPEGVGTAAPGTGTTRGGGEKQATRCRDPIFALLLYANVGAIVAVAAAYGSDAFSEAVDDASGGYNYNGYLYSTFILGAVAIVLTAVTLPIMMAIPAALIKCSLLMMLVLSGVSAVFMFVSGSVIGAIFGLIFFLITICYTYCVWSRIPFASVNLLTACTAIRKNAGVVFVSFVFVCIAFGWTLLWAVASAGVSNQIITSQEVEIDGVKYTQSTANYGYLFLLLLSYFFTHQVIQNTTHVTVAGTVGAWWFAPEDASSCCSAGMVGSFIRAVTTSFGSICFGSLLVALVQATKALVNSARNGDNQILVCIADCILSCIESLLEYFNKWAFVYVGLYGYSYIEAGKNVITLFKNRGWEAIIADDLVGNVFFILSLCIGGLCAAMGYGIGKNDPEGWFENSPTGGSDEAVVAGLGFLAGLVLSAILYSSIASAVNTVIVCFAEGPAEFEANHPELSRKMRETWLQFYPDCGA</sequence>
<feature type="transmembrane region" description="Helical" evidence="6">
    <location>
        <begin position="151"/>
        <end position="171"/>
    </location>
</feature>
<keyword evidence="4 6" id="KW-1133">Transmembrane helix</keyword>
<keyword evidence="3 6" id="KW-0812">Transmembrane</keyword>
<feature type="transmembrane region" description="Helical" evidence="6">
    <location>
        <begin position="390"/>
        <end position="413"/>
    </location>
</feature>
<evidence type="ECO:0000313" key="9">
    <source>
        <dbReference type="Proteomes" id="UP001530315"/>
    </source>
</evidence>
<evidence type="ECO:0000256" key="2">
    <source>
        <dbReference type="ARBA" id="ARBA00007168"/>
    </source>
</evidence>
<dbReference type="AlphaFoldDB" id="A0ABD3MSU5"/>
<comment type="caution">
    <text evidence="8">The sequence shown here is derived from an EMBL/GenBank/DDBJ whole genome shotgun (WGS) entry which is preliminary data.</text>
</comment>